<keyword evidence="4" id="KW-1185">Reference proteome</keyword>
<dbReference type="Gene3D" id="3.40.50.720">
    <property type="entry name" value="NAD(P)-binding Rossmann-like Domain"/>
    <property type="match status" value="1"/>
</dbReference>
<dbReference type="InterPro" id="IPR000683">
    <property type="entry name" value="Gfo/Idh/MocA-like_OxRdtase_N"/>
</dbReference>
<reference evidence="3 4" key="1">
    <citation type="submission" date="2023-05" db="EMBL/GenBank/DDBJ databases">
        <title>Genome sequence of Pinibacter sp. MAH-24.</title>
        <authorList>
            <person name="Huq M.A."/>
        </authorList>
    </citation>
    <scope>NUCLEOTIDE SEQUENCE [LARGE SCALE GENOMIC DNA]</scope>
    <source>
        <strain evidence="3 4">MAH-24</strain>
    </source>
</reference>
<dbReference type="Gene3D" id="3.30.360.10">
    <property type="entry name" value="Dihydrodipicolinate Reductase, domain 2"/>
    <property type="match status" value="1"/>
</dbReference>
<organism evidence="3 4">
    <name type="scientific">Pinibacter soli</name>
    <dbReference type="NCBI Taxonomy" id="3044211"/>
    <lineage>
        <taxon>Bacteria</taxon>
        <taxon>Pseudomonadati</taxon>
        <taxon>Bacteroidota</taxon>
        <taxon>Chitinophagia</taxon>
        <taxon>Chitinophagales</taxon>
        <taxon>Chitinophagaceae</taxon>
        <taxon>Pinibacter</taxon>
    </lineage>
</organism>
<dbReference type="SUPFAM" id="SSF55347">
    <property type="entry name" value="Glyceraldehyde-3-phosphate dehydrogenase-like, C-terminal domain"/>
    <property type="match status" value="1"/>
</dbReference>
<evidence type="ECO:0000259" key="1">
    <source>
        <dbReference type="Pfam" id="PF01408"/>
    </source>
</evidence>
<dbReference type="PANTHER" id="PTHR43249:SF1">
    <property type="entry name" value="D-GLUCOSIDE 3-DEHYDROGENASE"/>
    <property type="match status" value="1"/>
</dbReference>
<evidence type="ECO:0000259" key="2">
    <source>
        <dbReference type="Pfam" id="PF22725"/>
    </source>
</evidence>
<gene>
    <name evidence="3" type="ORF">QJ048_04630</name>
</gene>
<accession>A0ABT6R909</accession>
<sequence length="335" mass="36998">MVKFGLIGCGNISSRHAEQMVRVGKLQAVCDIVPEKAQKLADKYNCKAYSSVTEMLKAEKHHLDVVSVCTPNGLHAEHSIAALKKGYHVLCEKPMAISVADGLSMITTADETGKKLFVVKSSRYNPAIISLKNALESNALGRICSFQLNCFWNRPPAYYENSWKGSADLDGGTLFTQFSHYLDVLCWMLGDCKNASGIRKNFTHGESISFEDTGSVVLEMKNGSIGGINWSINTFRKNMEVSLTIIGEKGIVKLGGEYMNTLEYQSIENSTLEIEGSDNPANDYGFYRGSMSNHDKVYDNLIMALKDPAHPFVNGNDGLKTIELIRMIYQNAPLV</sequence>
<dbReference type="SUPFAM" id="SSF51735">
    <property type="entry name" value="NAD(P)-binding Rossmann-fold domains"/>
    <property type="match status" value="1"/>
</dbReference>
<dbReference type="EMBL" id="JASBRG010000003">
    <property type="protein sequence ID" value="MDI3319043.1"/>
    <property type="molecule type" value="Genomic_DNA"/>
</dbReference>
<protein>
    <submittedName>
        <fullName evidence="3">Gfo/Idh/MocA family oxidoreductase</fullName>
    </submittedName>
</protein>
<dbReference type="InterPro" id="IPR036291">
    <property type="entry name" value="NAD(P)-bd_dom_sf"/>
</dbReference>
<dbReference type="RefSeq" id="WP_282333159.1">
    <property type="nucleotide sequence ID" value="NZ_JASBRG010000003.1"/>
</dbReference>
<proteinExistence type="predicted"/>
<evidence type="ECO:0000313" key="4">
    <source>
        <dbReference type="Proteomes" id="UP001226434"/>
    </source>
</evidence>
<feature type="domain" description="GFO/IDH/MocA-like oxidoreductase" evidence="2">
    <location>
        <begin position="131"/>
        <end position="252"/>
    </location>
</feature>
<dbReference type="Pfam" id="PF01408">
    <property type="entry name" value="GFO_IDH_MocA"/>
    <property type="match status" value="1"/>
</dbReference>
<dbReference type="PANTHER" id="PTHR43249">
    <property type="entry name" value="UDP-N-ACETYL-2-AMINO-2-DEOXY-D-GLUCURONATE OXIDASE"/>
    <property type="match status" value="1"/>
</dbReference>
<feature type="domain" description="Gfo/Idh/MocA-like oxidoreductase N-terminal" evidence="1">
    <location>
        <begin position="3"/>
        <end position="118"/>
    </location>
</feature>
<evidence type="ECO:0000313" key="3">
    <source>
        <dbReference type="EMBL" id="MDI3319043.1"/>
    </source>
</evidence>
<dbReference type="InterPro" id="IPR052515">
    <property type="entry name" value="Gfo/Idh/MocA_Oxidoreductase"/>
</dbReference>
<name>A0ABT6R909_9BACT</name>
<dbReference type="Proteomes" id="UP001226434">
    <property type="component" value="Unassembled WGS sequence"/>
</dbReference>
<dbReference type="Pfam" id="PF22725">
    <property type="entry name" value="GFO_IDH_MocA_C3"/>
    <property type="match status" value="1"/>
</dbReference>
<comment type="caution">
    <text evidence="3">The sequence shown here is derived from an EMBL/GenBank/DDBJ whole genome shotgun (WGS) entry which is preliminary data.</text>
</comment>
<dbReference type="InterPro" id="IPR055170">
    <property type="entry name" value="GFO_IDH_MocA-like_dom"/>
</dbReference>